<comment type="caution">
    <text evidence="2">The sequence shown here is derived from an EMBL/GenBank/DDBJ whole genome shotgun (WGS) entry which is preliminary data.</text>
</comment>
<organism evidence="2 3">
    <name type="scientific">Rhizocola hellebori</name>
    <dbReference type="NCBI Taxonomy" id="1392758"/>
    <lineage>
        <taxon>Bacteria</taxon>
        <taxon>Bacillati</taxon>
        <taxon>Actinomycetota</taxon>
        <taxon>Actinomycetes</taxon>
        <taxon>Micromonosporales</taxon>
        <taxon>Micromonosporaceae</taxon>
        <taxon>Rhizocola</taxon>
    </lineage>
</organism>
<proteinExistence type="predicted"/>
<accession>A0A8J3VGP8</accession>
<dbReference type="Pfam" id="PF00903">
    <property type="entry name" value="Glyoxalase"/>
    <property type="match status" value="1"/>
</dbReference>
<sequence length="103" mass="10876">MTLALWAPFEVADLAAAKAFYSSLGLPVIDSFPGGLVFGVGPSGRIELVQTPPTGHPAHAIEFPTWGEVDRLGGGSVFPRGHYGFVTADPDGNRLLIWSEARA</sequence>
<dbReference type="SUPFAM" id="SSF54593">
    <property type="entry name" value="Glyoxalase/Bleomycin resistance protein/Dihydroxybiphenyl dioxygenase"/>
    <property type="match status" value="1"/>
</dbReference>
<gene>
    <name evidence="2" type="ORF">Rhe02_46610</name>
</gene>
<evidence type="ECO:0000259" key="1">
    <source>
        <dbReference type="Pfam" id="PF00903"/>
    </source>
</evidence>
<protein>
    <recommendedName>
        <fullName evidence="1">Glyoxalase/fosfomycin resistance/dioxygenase domain-containing protein</fullName>
    </recommendedName>
</protein>
<name>A0A8J3VGP8_9ACTN</name>
<dbReference type="AlphaFoldDB" id="A0A8J3VGP8"/>
<dbReference type="InterPro" id="IPR004360">
    <property type="entry name" value="Glyas_Fos-R_dOase_dom"/>
</dbReference>
<dbReference type="EMBL" id="BONY01000028">
    <property type="protein sequence ID" value="GIH06594.1"/>
    <property type="molecule type" value="Genomic_DNA"/>
</dbReference>
<dbReference type="RefSeq" id="WP_203910405.1">
    <property type="nucleotide sequence ID" value="NZ_BONY01000028.1"/>
</dbReference>
<dbReference type="Proteomes" id="UP000612899">
    <property type="component" value="Unassembled WGS sequence"/>
</dbReference>
<evidence type="ECO:0000313" key="3">
    <source>
        <dbReference type="Proteomes" id="UP000612899"/>
    </source>
</evidence>
<dbReference type="InterPro" id="IPR029068">
    <property type="entry name" value="Glyas_Bleomycin-R_OHBP_Dase"/>
</dbReference>
<reference evidence="2" key="1">
    <citation type="submission" date="2021-01" db="EMBL/GenBank/DDBJ databases">
        <title>Whole genome shotgun sequence of Rhizocola hellebori NBRC 109834.</title>
        <authorList>
            <person name="Komaki H."/>
            <person name="Tamura T."/>
        </authorList>
    </citation>
    <scope>NUCLEOTIDE SEQUENCE</scope>
    <source>
        <strain evidence="2">NBRC 109834</strain>
    </source>
</reference>
<dbReference type="Gene3D" id="3.10.180.10">
    <property type="entry name" value="2,3-Dihydroxybiphenyl 1,2-Dioxygenase, domain 1"/>
    <property type="match status" value="1"/>
</dbReference>
<keyword evidence="3" id="KW-1185">Reference proteome</keyword>
<dbReference type="CDD" id="cd06587">
    <property type="entry name" value="VOC"/>
    <property type="match status" value="1"/>
</dbReference>
<evidence type="ECO:0000313" key="2">
    <source>
        <dbReference type="EMBL" id="GIH06594.1"/>
    </source>
</evidence>
<feature type="domain" description="Glyoxalase/fosfomycin resistance/dioxygenase" evidence="1">
    <location>
        <begin position="11"/>
        <end position="64"/>
    </location>
</feature>